<dbReference type="WBParaSite" id="TMUE_1000003712.1">
    <property type="protein sequence ID" value="TMUE_1000003712.1"/>
    <property type="gene ID" value="WBGene00287731"/>
</dbReference>
<sequence>MHAPYWRCPIVAINDSLEFVNSDIIACVDSSRNYGSSLLLEENVYVFALVQVFDPLELMLQREVIHYATEAVEVRKPLVNGGQSDDKKVGALVDIASSPATNIKSGQKSAQAINCVGVFLLVDVVRKAIAFRNEHIVVQPGSVKITSVFREPAVSAAARVPFGTNEVTVPLED</sequence>
<reference evidence="2" key="1">
    <citation type="submission" date="2019-12" db="UniProtKB">
        <authorList>
            <consortium name="WormBaseParasite"/>
        </authorList>
    </citation>
    <scope>IDENTIFICATION</scope>
</reference>
<evidence type="ECO:0000313" key="2">
    <source>
        <dbReference type="WBParaSite" id="TMUE_1000003712.1"/>
    </source>
</evidence>
<name>A0A5S6Q9S8_TRIMR</name>
<accession>A0A5S6Q9S8</accession>
<protein>
    <submittedName>
        <fullName evidence="2">Uncharacterized protein</fullName>
    </submittedName>
</protein>
<proteinExistence type="predicted"/>
<dbReference type="Proteomes" id="UP000046395">
    <property type="component" value="Unassembled WGS sequence"/>
</dbReference>
<keyword evidence="1" id="KW-1185">Reference proteome</keyword>
<evidence type="ECO:0000313" key="1">
    <source>
        <dbReference type="Proteomes" id="UP000046395"/>
    </source>
</evidence>
<organism evidence="1 2">
    <name type="scientific">Trichuris muris</name>
    <name type="common">Mouse whipworm</name>
    <dbReference type="NCBI Taxonomy" id="70415"/>
    <lineage>
        <taxon>Eukaryota</taxon>
        <taxon>Metazoa</taxon>
        <taxon>Ecdysozoa</taxon>
        <taxon>Nematoda</taxon>
        <taxon>Enoplea</taxon>
        <taxon>Dorylaimia</taxon>
        <taxon>Trichinellida</taxon>
        <taxon>Trichuridae</taxon>
        <taxon>Trichuris</taxon>
    </lineage>
</organism>
<dbReference type="AlphaFoldDB" id="A0A5S6Q9S8"/>